<reference evidence="1" key="1">
    <citation type="journal article" date="2012" name="Nature">
        <title>The tomato genome sequence provides insights into fleshy fruit evolution.</title>
        <authorList>
            <consortium name="Tomato Genome Consortium"/>
        </authorList>
    </citation>
    <scope>NUCLEOTIDE SEQUENCE [LARGE SCALE GENOMIC DNA]</scope>
    <source>
        <strain evidence="1">cv. Heinz 1706</strain>
    </source>
</reference>
<name>A0A3Q7HTT3_SOLLC</name>
<dbReference type="Gramene" id="Solyc08g076715.1.1">
    <property type="protein sequence ID" value="Solyc08g076715.1.1"/>
    <property type="gene ID" value="Solyc08g076715.1"/>
</dbReference>
<organism evidence="1">
    <name type="scientific">Solanum lycopersicum</name>
    <name type="common">Tomato</name>
    <name type="synonym">Lycopersicon esculentum</name>
    <dbReference type="NCBI Taxonomy" id="4081"/>
    <lineage>
        <taxon>Eukaryota</taxon>
        <taxon>Viridiplantae</taxon>
        <taxon>Streptophyta</taxon>
        <taxon>Embryophyta</taxon>
        <taxon>Tracheophyta</taxon>
        <taxon>Spermatophyta</taxon>
        <taxon>Magnoliopsida</taxon>
        <taxon>eudicotyledons</taxon>
        <taxon>Gunneridae</taxon>
        <taxon>Pentapetalae</taxon>
        <taxon>asterids</taxon>
        <taxon>lamiids</taxon>
        <taxon>Solanales</taxon>
        <taxon>Solanaceae</taxon>
        <taxon>Solanoideae</taxon>
        <taxon>Solaneae</taxon>
        <taxon>Solanum</taxon>
        <taxon>Solanum subgen. Lycopersicon</taxon>
    </lineage>
</organism>
<accession>A0A3Q7HTT3</accession>
<keyword evidence="2" id="KW-1185">Reference proteome</keyword>
<proteinExistence type="predicted"/>
<evidence type="ECO:0000313" key="2">
    <source>
        <dbReference type="Proteomes" id="UP000004994"/>
    </source>
</evidence>
<protein>
    <submittedName>
        <fullName evidence="1">Uncharacterized protein</fullName>
    </submittedName>
</protein>
<reference evidence="1" key="2">
    <citation type="submission" date="2019-01" db="UniProtKB">
        <authorList>
            <consortium name="EnsemblPlants"/>
        </authorList>
    </citation>
    <scope>IDENTIFICATION</scope>
    <source>
        <strain evidence="1">cv. Heinz 1706</strain>
    </source>
</reference>
<dbReference type="Proteomes" id="UP000004994">
    <property type="component" value="Chromosome 8"/>
</dbReference>
<dbReference type="EnsemblPlants" id="Solyc08g076715.1.1">
    <property type="protein sequence ID" value="Solyc08g076715.1.1"/>
    <property type="gene ID" value="Solyc08g076715.1"/>
</dbReference>
<dbReference type="InParanoid" id="A0A3Q7HTT3"/>
<sequence length="83" mass="9419">MSQIPVVVEYQGWLRINIKSWLSPRFGLGRVSSQNRDRNRDVVESRVPVQECGFGLCLGSMLGEVCIETGVRVRFLSVCLDYI</sequence>
<dbReference type="AlphaFoldDB" id="A0A3Q7HTT3"/>
<evidence type="ECO:0000313" key="1">
    <source>
        <dbReference type="EnsemblPlants" id="Solyc08g076715.1.1"/>
    </source>
</evidence>